<dbReference type="PROSITE" id="PS50110">
    <property type="entry name" value="RESPONSE_REGULATORY"/>
    <property type="match status" value="1"/>
</dbReference>
<evidence type="ECO:0000259" key="3">
    <source>
        <dbReference type="PROSITE" id="PS51832"/>
    </source>
</evidence>
<organism evidence="4 5">
    <name type="scientific">Pseudoduganella namucuonensis</name>
    <dbReference type="NCBI Taxonomy" id="1035707"/>
    <lineage>
        <taxon>Bacteria</taxon>
        <taxon>Pseudomonadati</taxon>
        <taxon>Pseudomonadota</taxon>
        <taxon>Betaproteobacteria</taxon>
        <taxon>Burkholderiales</taxon>
        <taxon>Oxalobacteraceae</taxon>
        <taxon>Telluria group</taxon>
        <taxon>Pseudoduganella</taxon>
    </lineage>
</organism>
<dbReference type="EMBL" id="FPBO01000031">
    <property type="protein sequence ID" value="SFV10087.1"/>
    <property type="molecule type" value="Genomic_DNA"/>
</dbReference>
<feature type="domain" description="HD-GYP" evidence="3">
    <location>
        <begin position="332"/>
        <end position="542"/>
    </location>
</feature>
<proteinExistence type="predicted"/>
<dbReference type="InterPro" id="IPR037522">
    <property type="entry name" value="HD_GYP_dom"/>
</dbReference>
<dbReference type="PANTHER" id="PTHR45228">
    <property type="entry name" value="CYCLIC DI-GMP PHOSPHODIESTERASE TM_0186-RELATED"/>
    <property type="match status" value="1"/>
</dbReference>
<evidence type="ECO:0000256" key="1">
    <source>
        <dbReference type="PROSITE-ProRule" id="PRU00169"/>
    </source>
</evidence>
<dbReference type="InterPro" id="IPR021800">
    <property type="entry name" value="DUF3369"/>
</dbReference>
<dbReference type="SMART" id="SM00471">
    <property type="entry name" value="HDc"/>
    <property type="match status" value="1"/>
</dbReference>
<dbReference type="Gene3D" id="3.40.50.2300">
    <property type="match status" value="1"/>
</dbReference>
<reference evidence="5" key="1">
    <citation type="submission" date="2016-10" db="EMBL/GenBank/DDBJ databases">
        <authorList>
            <person name="Varghese N."/>
            <person name="Submissions S."/>
        </authorList>
    </citation>
    <scope>NUCLEOTIDE SEQUENCE [LARGE SCALE GENOMIC DNA]</scope>
    <source>
        <strain evidence="5">CGMCC 1.11014</strain>
    </source>
</reference>
<dbReference type="SUPFAM" id="SSF52172">
    <property type="entry name" value="CheY-like"/>
    <property type="match status" value="1"/>
</dbReference>
<dbReference type="AlphaFoldDB" id="A0A1I7LK69"/>
<sequence>MRVNPTGSCDLGDCMTDSTAAEENWLLDEDEDEAPAASPAAPDQRLWRVLIVDDDVDVHAVTRLALRNVSFKGRELELFSAHSGREAFDILRDTPDIALVLLDVVMETDDAGLLLARRIREELHNAIVRVVLRTGQPGQAPEQRVIIEYDINDYKAKTELTTQKLFTTVISALRAYESLNMLERSRVGLGKILAGATNLYQIHSLREFASGVLNQVSAILDVGADGVLCLMQGDTGPATVVAATGGYAALAEHELMPTSHPLWPTIAKAFAEKKSQFEHPANVLFIHTQENREVAISVTPPWPLAQIQRDLLEVFCQRIAAAFDNLYMFGQLRKAQEATVVALADLAEFRDRGTGGHVRRVQALSTAIANAMAERGVYPEQLTPQLLDMIGLASILHDVGKVATPDHILLKPGIHTPEERVQMQSHAQVGQTILERAANMVDGVSYLTYGAEIAGAHHEHFDGNGYPNGLKGQEIPLSARIVAIVDVFDSLLHERPYKEPWPYPEVMTYIQARGGAQFDPEVVRSLMDVVARDPTLGQKPAPGEH</sequence>
<dbReference type="GO" id="GO:0008081">
    <property type="term" value="F:phosphoric diester hydrolase activity"/>
    <property type="evidence" value="ECO:0007669"/>
    <property type="project" value="UniProtKB-ARBA"/>
</dbReference>
<dbReference type="Pfam" id="PF13487">
    <property type="entry name" value="HD_5"/>
    <property type="match status" value="1"/>
</dbReference>
<evidence type="ECO:0000259" key="2">
    <source>
        <dbReference type="PROSITE" id="PS50110"/>
    </source>
</evidence>
<keyword evidence="1" id="KW-0597">Phosphoprotein</keyword>
<name>A0A1I7LK69_9BURK</name>
<accession>A0A1I7LK69</accession>
<evidence type="ECO:0000313" key="4">
    <source>
        <dbReference type="EMBL" id="SFV10087.1"/>
    </source>
</evidence>
<dbReference type="PANTHER" id="PTHR45228:SF9">
    <property type="entry name" value="3'3'-CGAMP-SPECIFIC PHOSPHODIESTERASE 2"/>
    <property type="match status" value="1"/>
</dbReference>
<dbReference type="GO" id="GO:0000160">
    <property type="term" value="P:phosphorelay signal transduction system"/>
    <property type="evidence" value="ECO:0007669"/>
    <property type="project" value="InterPro"/>
</dbReference>
<dbReference type="InterPro" id="IPR011006">
    <property type="entry name" value="CheY-like_superfamily"/>
</dbReference>
<protein>
    <submittedName>
        <fullName evidence="4">Response regulator c-di-GMP phosphodiesterase, RpfG family, contains REC and HD-GYP domains</fullName>
    </submittedName>
</protein>
<dbReference type="Pfam" id="PF11849">
    <property type="entry name" value="DUF3369"/>
    <property type="match status" value="1"/>
</dbReference>
<dbReference type="PROSITE" id="PS51832">
    <property type="entry name" value="HD_GYP"/>
    <property type="match status" value="1"/>
</dbReference>
<feature type="modified residue" description="4-aspartylphosphate" evidence="1">
    <location>
        <position position="103"/>
    </location>
</feature>
<dbReference type="InterPro" id="IPR003607">
    <property type="entry name" value="HD/PDEase_dom"/>
</dbReference>
<feature type="domain" description="Response regulatory" evidence="2">
    <location>
        <begin position="48"/>
        <end position="172"/>
    </location>
</feature>
<evidence type="ECO:0000313" key="5">
    <source>
        <dbReference type="Proteomes" id="UP000199391"/>
    </source>
</evidence>
<dbReference type="CDD" id="cd00077">
    <property type="entry name" value="HDc"/>
    <property type="match status" value="1"/>
</dbReference>
<dbReference type="Gene3D" id="1.10.3210.10">
    <property type="entry name" value="Hypothetical protein af1432"/>
    <property type="match status" value="1"/>
</dbReference>
<dbReference type="STRING" id="1035707.SAMN05216552_10317"/>
<dbReference type="InterPro" id="IPR001789">
    <property type="entry name" value="Sig_transdc_resp-reg_receiver"/>
</dbReference>
<dbReference type="SMART" id="SM00448">
    <property type="entry name" value="REC"/>
    <property type="match status" value="1"/>
</dbReference>
<dbReference type="InterPro" id="IPR052020">
    <property type="entry name" value="Cyclic_di-GMP/3'3'-cGAMP_PDE"/>
</dbReference>
<dbReference type="SUPFAM" id="SSF109604">
    <property type="entry name" value="HD-domain/PDEase-like"/>
    <property type="match status" value="1"/>
</dbReference>
<keyword evidence="5" id="KW-1185">Reference proteome</keyword>
<gene>
    <name evidence="4" type="ORF">SAMN05216552_10317</name>
</gene>
<dbReference type="Proteomes" id="UP000199391">
    <property type="component" value="Unassembled WGS sequence"/>
</dbReference>